<comment type="caution">
    <text evidence="2">The sequence shown here is derived from an EMBL/GenBank/DDBJ whole genome shotgun (WGS) entry which is preliminary data.</text>
</comment>
<feature type="transmembrane region" description="Helical" evidence="1">
    <location>
        <begin position="17"/>
        <end position="38"/>
    </location>
</feature>
<keyword evidence="1" id="KW-1133">Transmembrane helix</keyword>
<sequence>MITGEILKLINSKLKGIIWYLIIIGLLFFILAVAILLYPEVLQLVFIFTFFIISFAAFLIAIKINNIRETFEKILLFIPKKKKRKK</sequence>
<keyword evidence="1" id="KW-0812">Transmembrane</keyword>
<proteinExistence type="predicted"/>
<feature type="transmembrane region" description="Helical" evidence="1">
    <location>
        <begin position="44"/>
        <end position="64"/>
    </location>
</feature>
<evidence type="ECO:0000313" key="2">
    <source>
        <dbReference type="EMBL" id="OGY41094.1"/>
    </source>
</evidence>
<name>A0A1G1XMG1_9BACT</name>
<dbReference type="Proteomes" id="UP000176498">
    <property type="component" value="Unassembled WGS sequence"/>
</dbReference>
<organism evidence="2 3">
    <name type="scientific">Candidatus Buchananbacteria bacterium RBG_13_36_9</name>
    <dbReference type="NCBI Taxonomy" id="1797530"/>
    <lineage>
        <taxon>Bacteria</taxon>
        <taxon>Candidatus Buchananiibacteriota</taxon>
    </lineage>
</organism>
<evidence type="ECO:0000256" key="1">
    <source>
        <dbReference type="SAM" id="Phobius"/>
    </source>
</evidence>
<dbReference type="AlphaFoldDB" id="A0A1G1XMG1"/>
<accession>A0A1G1XMG1</accession>
<keyword evidence="1" id="KW-0472">Membrane</keyword>
<gene>
    <name evidence="2" type="ORF">A2Y82_01685</name>
</gene>
<reference evidence="2 3" key="1">
    <citation type="journal article" date="2016" name="Nat. Commun.">
        <title>Thousands of microbial genomes shed light on interconnected biogeochemical processes in an aquifer system.</title>
        <authorList>
            <person name="Anantharaman K."/>
            <person name="Brown C.T."/>
            <person name="Hug L.A."/>
            <person name="Sharon I."/>
            <person name="Castelle C.J."/>
            <person name="Probst A.J."/>
            <person name="Thomas B.C."/>
            <person name="Singh A."/>
            <person name="Wilkins M.J."/>
            <person name="Karaoz U."/>
            <person name="Brodie E.L."/>
            <person name="Williams K.H."/>
            <person name="Hubbard S.S."/>
            <person name="Banfield J.F."/>
        </authorList>
    </citation>
    <scope>NUCLEOTIDE SEQUENCE [LARGE SCALE GENOMIC DNA]</scope>
</reference>
<protein>
    <submittedName>
        <fullName evidence="2">Uncharacterized protein</fullName>
    </submittedName>
</protein>
<evidence type="ECO:0000313" key="3">
    <source>
        <dbReference type="Proteomes" id="UP000176498"/>
    </source>
</evidence>
<dbReference type="EMBL" id="MHHZ01000022">
    <property type="protein sequence ID" value="OGY41094.1"/>
    <property type="molecule type" value="Genomic_DNA"/>
</dbReference>